<keyword evidence="1 2" id="KW-0732">Signal</keyword>
<dbReference type="InterPro" id="IPR019545">
    <property type="entry name" value="DM13_domain"/>
</dbReference>
<evidence type="ECO:0000313" key="4">
    <source>
        <dbReference type="EMBL" id="TGV04117.1"/>
    </source>
</evidence>
<dbReference type="Pfam" id="PF18962">
    <property type="entry name" value="Por_Secre_tail"/>
    <property type="match status" value="1"/>
</dbReference>
<dbReference type="InterPro" id="IPR026444">
    <property type="entry name" value="Secre_tail"/>
</dbReference>
<dbReference type="OrthoDB" id="6395291at2"/>
<protein>
    <submittedName>
        <fullName evidence="4">T9SS type A sorting domain-containing protein</fullName>
    </submittedName>
</protein>
<organism evidence="4 5">
    <name type="scientific">Flavivirga rizhaonensis</name>
    <dbReference type="NCBI Taxonomy" id="2559571"/>
    <lineage>
        <taxon>Bacteria</taxon>
        <taxon>Pseudomonadati</taxon>
        <taxon>Bacteroidota</taxon>
        <taxon>Flavobacteriia</taxon>
        <taxon>Flavobacteriales</taxon>
        <taxon>Flavobacteriaceae</taxon>
        <taxon>Flavivirga</taxon>
    </lineage>
</organism>
<sequence>MKKLLLLFILSLITQTGISQCTTSASSFGNNTNITSYNVSGDVTVTLNNNNTVTLDLGTNFQTAGGPDIRAYLVNSNGASDTALRNSKIADLDNIEFGLVGCTGCIPAIPSNGAKSFTVNIPNGKNIEDFDRVFFYCLAFDQFWDFGSFASFNATNCSSVLNIEENAFNKTSIFPNPASSIVRISSPTDALTQIRIFNALGKVVHQSEVRLNNDIDVSNLKSGIYILSAISDRQSISKKLVIK</sequence>
<evidence type="ECO:0000313" key="5">
    <source>
        <dbReference type="Proteomes" id="UP000307602"/>
    </source>
</evidence>
<comment type="caution">
    <text evidence="4">The sequence shown here is derived from an EMBL/GenBank/DDBJ whole genome shotgun (WGS) entry which is preliminary data.</text>
</comment>
<evidence type="ECO:0000256" key="1">
    <source>
        <dbReference type="ARBA" id="ARBA00022729"/>
    </source>
</evidence>
<dbReference type="AlphaFoldDB" id="A0A4S1E0Q0"/>
<proteinExistence type="predicted"/>
<dbReference type="EMBL" id="SRSO01000003">
    <property type="protein sequence ID" value="TGV04117.1"/>
    <property type="molecule type" value="Genomic_DNA"/>
</dbReference>
<feature type="signal peptide" evidence="2">
    <location>
        <begin position="1"/>
        <end position="19"/>
    </location>
</feature>
<dbReference type="Proteomes" id="UP000307602">
    <property type="component" value="Unassembled WGS sequence"/>
</dbReference>
<evidence type="ECO:0000256" key="2">
    <source>
        <dbReference type="SAM" id="SignalP"/>
    </source>
</evidence>
<feature type="domain" description="DM13" evidence="3">
    <location>
        <begin position="26"/>
        <end position="150"/>
    </location>
</feature>
<dbReference type="Pfam" id="PF10517">
    <property type="entry name" value="DM13"/>
    <property type="match status" value="1"/>
</dbReference>
<keyword evidence="5" id="KW-1185">Reference proteome</keyword>
<accession>A0A4S1E0Q0</accession>
<feature type="chain" id="PRO_5020752328" evidence="2">
    <location>
        <begin position="20"/>
        <end position="243"/>
    </location>
</feature>
<reference evidence="4 5" key="1">
    <citation type="submission" date="2019-04" db="EMBL/GenBank/DDBJ databases">
        <authorList>
            <person name="Liu A."/>
        </authorList>
    </citation>
    <scope>NUCLEOTIDE SEQUENCE [LARGE SCALE GENOMIC DNA]</scope>
    <source>
        <strain evidence="4 5">RZ03</strain>
    </source>
</reference>
<dbReference type="RefSeq" id="WP_135875342.1">
    <property type="nucleotide sequence ID" value="NZ_SRSO01000003.1"/>
</dbReference>
<name>A0A4S1E0Q0_9FLAO</name>
<dbReference type="PROSITE" id="PS51549">
    <property type="entry name" value="DM13"/>
    <property type="match status" value="1"/>
</dbReference>
<gene>
    <name evidence="4" type="ORF">EM932_02970</name>
</gene>
<evidence type="ECO:0000259" key="3">
    <source>
        <dbReference type="PROSITE" id="PS51549"/>
    </source>
</evidence>
<dbReference type="NCBIfam" id="TIGR04183">
    <property type="entry name" value="Por_Secre_tail"/>
    <property type="match status" value="1"/>
</dbReference>